<evidence type="ECO:0000313" key="2">
    <source>
        <dbReference type="Proteomes" id="UP001634393"/>
    </source>
</evidence>
<comment type="caution">
    <text evidence="1">The sequence shown here is derived from an EMBL/GenBank/DDBJ whole genome shotgun (WGS) entry which is preliminary data.</text>
</comment>
<name>A0ABD3TEX3_9LAMI</name>
<keyword evidence="2" id="KW-1185">Reference proteome</keyword>
<dbReference type="Proteomes" id="UP001634393">
    <property type="component" value="Unassembled WGS sequence"/>
</dbReference>
<dbReference type="AlphaFoldDB" id="A0ABD3TEX3"/>
<reference evidence="1 2" key="1">
    <citation type="submission" date="2024-12" db="EMBL/GenBank/DDBJ databases">
        <title>The unique morphological basis and parallel evolutionary history of personate flowers in Penstemon.</title>
        <authorList>
            <person name="Depatie T.H."/>
            <person name="Wessinger C.A."/>
        </authorList>
    </citation>
    <scope>NUCLEOTIDE SEQUENCE [LARGE SCALE GENOMIC DNA]</scope>
    <source>
        <strain evidence="1">WTNN_2</strain>
        <tissue evidence="1">Leaf</tissue>
    </source>
</reference>
<dbReference type="EMBL" id="JBJXBP010000004">
    <property type="protein sequence ID" value="KAL3835166.1"/>
    <property type="molecule type" value="Genomic_DNA"/>
</dbReference>
<protein>
    <submittedName>
        <fullName evidence="1">Uncharacterized protein</fullName>
    </submittedName>
</protein>
<sequence>MAFLLNKTSLSSLRLRSQRGDDSLTLSRRGFHVEPGAREKAWQHYHDLDLDTHDAATRSTLKRLCEKKPGKRKRKTNLHMEHV</sequence>
<evidence type="ECO:0000313" key="1">
    <source>
        <dbReference type="EMBL" id="KAL3835166.1"/>
    </source>
</evidence>
<gene>
    <name evidence="1" type="ORF">ACJIZ3_009902</name>
</gene>
<proteinExistence type="predicted"/>
<organism evidence="1 2">
    <name type="scientific">Penstemon smallii</name>
    <dbReference type="NCBI Taxonomy" id="265156"/>
    <lineage>
        <taxon>Eukaryota</taxon>
        <taxon>Viridiplantae</taxon>
        <taxon>Streptophyta</taxon>
        <taxon>Embryophyta</taxon>
        <taxon>Tracheophyta</taxon>
        <taxon>Spermatophyta</taxon>
        <taxon>Magnoliopsida</taxon>
        <taxon>eudicotyledons</taxon>
        <taxon>Gunneridae</taxon>
        <taxon>Pentapetalae</taxon>
        <taxon>asterids</taxon>
        <taxon>lamiids</taxon>
        <taxon>Lamiales</taxon>
        <taxon>Plantaginaceae</taxon>
        <taxon>Cheloneae</taxon>
        <taxon>Penstemon</taxon>
    </lineage>
</organism>
<accession>A0ABD3TEX3</accession>